<feature type="compositionally biased region" description="Low complexity" evidence="1">
    <location>
        <begin position="88"/>
        <end position="98"/>
    </location>
</feature>
<evidence type="ECO:0000313" key="2">
    <source>
        <dbReference type="EMBL" id="KAG8588795.1"/>
    </source>
</evidence>
<reference evidence="2" key="1">
    <citation type="thesis" date="2020" institute="ProQuest LLC" country="789 East Eisenhower Parkway, Ann Arbor, MI, USA">
        <title>Comparative Genomics and Chromosome Evolution.</title>
        <authorList>
            <person name="Mudd A.B."/>
        </authorList>
    </citation>
    <scope>NUCLEOTIDE SEQUENCE</scope>
    <source>
        <strain evidence="2">237g6f4</strain>
        <tissue evidence="2">Blood</tissue>
    </source>
</reference>
<accession>A0AAV7CVT8</accession>
<dbReference type="AlphaFoldDB" id="A0AAV7CVT8"/>
<protein>
    <submittedName>
        <fullName evidence="2">Uncharacterized protein</fullName>
    </submittedName>
</protein>
<evidence type="ECO:0000256" key="1">
    <source>
        <dbReference type="SAM" id="MobiDB-lite"/>
    </source>
</evidence>
<dbReference type="EMBL" id="WNYA01000002">
    <property type="protein sequence ID" value="KAG8588795.1"/>
    <property type="molecule type" value="Genomic_DNA"/>
</dbReference>
<organism evidence="2 3">
    <name type="scientific">Engystomops pustulosus</name>
    <name type="common">Tungara frog</name>
    <name type="synonym">Physalaemus pustulosus</name>
    <dbReference type="NCBI Taxonomy" id="76066"/>
    <lineage>
        <taxon>Eukaryota</taxon>
        <taxon>Metazoa</taxon>
        <taxon>Chordata</taxon>
        <taxon>Craniata</taxon>
        <taxon>Vertebrata</taxon>
        <taxon>Euteleostomi</taxon>
        <taxon>Amphibia</taxon>
        <taxon>Batrachia</taxon>
        <taxon>Anura</taxon>
        <taxon>Neobatrachia</taxon>
        <taxon>Hyloidea</taxon>
        <taxon>Leptodactylidae</taxon>
        <taxon>Leiuperinae</taxon>
        <taxon>Engystomops</taxon>
    </lineage>
</organism>
<comment type="caution">
    <text evidence="2">The sequence shown here is derived from an EMBL/GenBank/DDBJ whole genome shotgun (WGS) entry which is preliminary data.</text>
</comment>
<feature type="non-terminal residue" evidence="2">
    <location>
        <position position="144"/>
    </location>
</feature>
<sequence length="144" mass="15242">MRPARSGIMKDLAASPSGLSSPNPPSQEVKAEGTSKKRKITNHSSSAADKDDFDPISPSKNSNHIQKKLRFEDTLDFLGLDVKMAEESPSSSSSTPQSLRNKSALISPVAAGHHANGLTKASPVSSFANSKPGSAKKLVIKNFK</sequence>
<proteinExistence type="predicted"/>
<dbReference type="Proteomes" id="UP000824782">
    <property type="component" value="Unassembled WGS sequence"/>
</dbReference>
<gene>
    <name evidence="2" type="ORF">GDO81_006104</name>
</gene>
<evidence type="ECO:0000313" key="3">
    <source>
        <dbReference type="Proteomes" id="UP000824782"/>
    </source>
</evidence>
<feature type="region of interest" description="Disordered" evidence="1">
    <location>
        <begin position="1"/>
        <end position="67"/>
    </location>
</feature>
<feature type="region of interest" description="Disordered" evidence="1">
    <location>
        <begin position="85"/>
        <end position="133"/>
    </location>
</feature>
<feature type="compositionally biased region" description="Polar residues" evidence="1">
    <location>
        <begin position="122"/>
        <end position="132"/>
    </location>
</feature>
<keyword evidence="3" id="KW-1185">Reference proteome</keyword>
<name>A0AAV7CVT8_ENGPU</name>